<keyword evidence="1" id="KW-1133">Transmembrane helix</keyword>
<reference evidence="2" key="2">
    <citation type="submission" date="2025-09" db="UniProtKB">
        <authorList>
            <consortium name="Ensembl"/>
        </authorList>
    </citation>
    <scope>IDENTIFICATION</scope>
</reference>
<sequence length="305" mass="35104">MFTWLRMCSHLLTSVTVGGNVIISIVYLSRHRCNLNMHTLNTQDSEPPCITLKQLLRKLVLEIIHRIPTDEHLIFFASHIVCFQIAGEDNVLIYLHIIIELHKHFRPQISQEARYFENPQVIAENIVPSPEMVGMITSVLVSIPVLAELPIIVVLMYQMYKLKINNLVSEIVPLVMNTMMGRQRKLYNRELYSDFTPARIKTLSFLACSISIYQDLVGKYSQQMVKGMLQLLTGCPSETAHLHKELLIAAKHILTKDLRNPWPTARWQTTSVSVSWLFSEQENDNGLDILIRRLLISNDRWEGTS</sequence>
<dbReference type="GeneTree" id="ENSGT00390000017961"/>
<keyword evidence="1" id="KW-0812">Transmembrane</keyword>
<proteinExistence type="predicted"/>
<evidence type="ECO:0000313" key="3">
    <source>
        <dbReference type="Proteomes" id="UP000472277"/>
    </source>
</evidence>
<accession>A0A673W8H4</accession>
<protein>
    <submittedName>
        <fullName evidence="2">Uncharacterized protein</fullName>
    </submittedName>
</protein>
<name>A0A673W8H4_SALTR</name>
<keyword evidence="1" id="KW-0472">Membrane</keyword>
<dbReference type="Proteomes" id="UP000472277">
    <property type="component" value="Chromosome 18"/>
</dbReference>
<dbReference type="InterPro" id="IPR046807">
    <property type="entry name" value="Tra1_central"/>
</dbReference>
<keyword evidence="3" id="KW-1185">Reference proteome</keyword>
<feature type="transmembrane region" description="Helical" evidence="1">
    <location>
        <begin position="135"/>
        <end position="157"/>
    </location>
</feature>
<reference evidence="2" key="1">
    <citation type="submission" date="2025-08" db="UniProtKB">
        <authorList>
            <consortium name="Ensembl"/>
        </authorList>
    </citation>
    <scope>IDENTIFICATION</scope>
</reference>
<evidence type="ECO:0000313" key="2">
    <source>
        <dbReference type="Ensembl" id="ENSSTUP00000008245.1"/>
    </source>
</evidence>
<organism evidence="2 3">
    <name type="scientific">Salmo trutta</name>
    <name type="common">Brown trout</name>
    <dbReference type="NCBI Taxonomy" id="8032"/>
    <lineage>
        <taxon>Eukaryota</taxon>
        <taxon>Metazoa</taxon>
        <taxon>Chordata</taxon>
        <taxon>Craniata</taxon>
        <taxon>Vertebrata</taxon>
        <taxon>Euteleostomi</taxon>
        <taxon>Actinopterygii</taxon>
        <taxon>Neopterygii</taxon>
        <taxon>Teleostei</taxon>
        <taxon>Protacanthopterygii</taxon>
        <taxon>Salmoniformes</taxon>
        <taxon>Salmonidae</taxon>
        <taxon>Salmoninae</taxon>
        <taxon>Salmo</taxon>
    </lineage>
</organism>
<feature type="transmembrane region" description="Helical" evidence="1">
    <location>
        <begin position="7"/>
        <end position="28"/>
    </location>
</feature>
<evidence type="ECO:0000256" key="1">
    <source>
        <dbReference type="SAM" id="Phobius"/>
    </source>
</evidence>
<dbReference type="InParanoid" id="A0A673W8H4"/>
<dbReference type="AlphaFoldDB" id="A0A673W8H4"/>
<dbReference type="Ensembl" id="ENSSTUT00000008809.1">
    <property type="protein sequence ID" value="ENSSTUP00000008245.1"/>
    <property type="gene ID" value="ENSSTUG00000004035.1"/>
</dbReference>
<dbReference type="Pfam" id="PF20175">
    <property type="entry name" value="Tra1_central"/>
    <property type="match status" value="1"/>
</dbReference>